<evidence type="ECO:0000313" key="6">
    <source>
        <dbReference type="EMBL" id="ENV32660.1"/>
    </source>
</evidence>
<dbReference type="Proteomes" id="UP000013117">
    <property type="component" value="Unassembled WGS sequence"/>
</dbReference>
<gene>
    <name evidence="6" type="ORF">F960_03167</name>
</gene>
<dbReference type="Gene3D" id="2.60.40.1090">
    <property type="entry name" value="Fimbrial-type adhesion domain"/>
    <property type="match status" value="1"/>
</dbReference>
<evidence type="ECO:0000256" key="1">
    <source>
        <dbReference type="ARBA" id="ARBA00004561"/>
    </source>
</evidence>
<keyword evidence="4" id="KW-0281">Fimbrium</keyword>
<reference evidence="6 7" key="1">
    <citation type="submission" date="2013-02" db="EMBL/GenBank/DDBJ databases">
        <title>The Genome Sequence of Acinetobacter gerneri CIP 107464.</title>
        <authorList>
            <consortium name="The Broad Institute Genome Sequencing Platform"/>
            <consortium name="The Broad Institute Genome Sequencing Center for Infectious Disease"/>
            <person name="Cerqueira G."/>
            <person name="Feldgarden M."/>
            <person name="Courvalin P."/>
            <person name="Perichon B."/>
            <person name="Grillot-Courvalin C."/>
            <person name="Clermont D."/>
            <person name="Rocha E."/>
            <person name="Yoon E.-J."/>
            <person name="Nemec A."/>
            <person name="Walker B."/>
            <person name="Young S.K."/>
            <person name="Zeng Q."/>
            <person name="Gargeya S."/>
            <person name="Fitzgerald M."/>
            <person name="Haas B."/>
            <person name="Abouelleil A."/>
            <person name="Alvarado L."/>
            <person name="Arachchi H.M."/>
            <person name="Berlin A.M."/>
            <person name="Chapman S.B."/>
            <person name="Dewar J."/>
            <person name="Goldberg J."/>
            <person name="Griggs A."/>
            <person name="Gujja S."/>
            <person name="Hansen M."/>
            <person name="Howarth C."/>
            <person name="Imamovic A."/>
            <person name="Larimer J."/>
            <person name="McCowan C."/>
            <person name="Murphy C."/>
            <person name="Neiman D."/>
            <person name="Pearson M."/>
            <person name="Priest M."/>
            <person name="Roberts A."/>
            <person name="Saif S."/>
            <person name="Shea T."/>
            <person name="Sisk P."/>
            <person name="Sykes S."/>
            <person name="Wortman J."/>
            <person name="Nusbaum C."/>
            <person name="Birren B."/>
        </authorList>
    </citation>
    <scope>NUCLEOTIDE SEQUENCE [LARGE SCALE GENOMIC DNA]</scope>
    <source>
        <strain evidence="6 7">CIP 107464</strain>
    </source>
</reference>
<feature type="transmembrane region" description="Helical" evidence="5">
    <location>
        <begin position="12"/>
        <end position="29"/>
    </location>
</feature>
<dbReference type="PANTHER" id="PTHR33420:SF3">
    <property type="entry name" value="FIMBRIAL SUBUNIT ELFA"/>
    <property type="match status" value="1"/>
</dbReference>
<evidence type="ECO:0000256" key="3">
    <source>
        <dbReference type="ARBA" id="ARBA00022729"/>
    </source>
</evidence>
<dbReference type="InterPro" id="IPR008966">
    <property type="entry name" value="Adhesion_dom_sf"/>
</dbReference>
<evidence type="ECO:0000256" key="2">
    <source>
        <dbReference type="ARBA" id="ARBA00006671"/>
    </source>
</evidence>
<accession>N8ZME0</accession>
<comment type="subcellular location">
    <subcellularLocation>
        <location evidence="1">Fimbrium</location>
    </subcellularLocation>
</comment>
<dbReference type="PATRIC" id="fig|1120926.3.peg.3079"/>
<protein>
    <recommendedName>
        <fullName evidence="8">Fimbrial-type adhesion domain-containing protein</fullName>
    </recommendedName>
</protein>
<dbReference type="eggNOG" id="COG3539">
    <property type="taxonomic scope" value="Bacteria"/>
</dbReference>
<dbReference type="InterPro" id="IPR050263">
    <property type="entry name" value="Bact_Fimbrial_Adh_Pro"/>
</dbReference>
<organism evidence="6 7">
    <name type="scientific">Acinetobacter gerneri DSM 14967 = CIP 107464 = MTCC 9824</name>
    <dbReference type="NCBI Taxonomy" id="1120926"/>
    <lineage>
        <taxon>Bacteria</taxon>
        <taxon>Pseudomonadati</taxon>
        <taxon>Pseudomonadota</taxon>
        <taxon>Gammaproteobacteria</taxon>
        <taxon>Moraxellales</taxon>
        <taxon>Moraxellaceae</taxon>
        <taxon>Acinetobacter</taxon>
    </lineage>
</organism>
<dbReference type="GO" id="GO:0009289">
    <property type="term" value="C:pilus"/>
    <property type="evidence" value="ECO:0007669"/>
    <property type="project" value="UniProtKB-SubCell"/>
</dbReference>
<dbReference type="EMBL" id="APPN01000073">
    <property type="protein sequence ID" value="ENV32660.1"/>
    <property type="molecule type" value="Genomic_DNA"/>
</dbReference>
<name>N8ZME0_9GAMM</name>
<dbReference type="InterPro" id="IPR036937">
    <property type="entry name" value="Adhesion_dom_fimbrial_sf"/>
</dbReference>
<keyword evidence="3" id="KW-0732">Signal</keyword>
<dbReference type="InterPro" id="IPR039458">
    <property type="entry name" value="FimA-like"/>
</dbReference>
<dbReference type="PANTHER" id="PTHR33420">
    <property type="entry name" value="FIMBRIAL SUBUNIT ELFA-RELATED"/>
    <property type="match status" value="1"/>
</dbReference>
<evidence type="ECO:0000256" key="5">
    <source>
        <dbReference type="SAM" id="Phobius"/>
    </source>
</evidence>
<dbReference type="STRING" id="202952.GCA_000747725_02269"/>
<dbReference type="AlphaFoldDB" id="N8ZME0"/>
<evidence type="ECO:0008006" key="8">
    <source>
        <dbReference type="Google" id="ProtNLM"/>
    </source>
</evidence>
<proteinExistence type="inferred from homology"/>
<dbReference type="GO" id="GO:0043709">
    <property type="term" value="P:cell adhesion involved in single-species biofilm formation"/>
    <property type="evidence" value="ECO:0007669"/>
    <property type="project" value="TreeGrafter"/>
</dbReference>
<dbReference type="SUPFAM" id="SSF49401">
    <property type="entry name" value="Bacterial adhesins"/>
    <property type="match status" value="1"/>
</dbReference>
<keyword evidence="5" id="KW-1133">Transmembrane helix</keyword>
<dbReference type="HOGENOM" id="CLU_088965_2_4_6"/>
<sequence>MILLNINKITILLNKILTGFILIIASIYLQQVNAADGVMTMHGKVTAPTCTINAGSSENFSIDLPKVSSKLLTKTGATTAATPFAIHFSQCAAGIKVAAYFANGSTVDVQTGRLNNTASVEAASDVQIQLLNQDLQQIPLHYPVMTDLPLGGQQTSIDANGNAILHYALRYFSVGESTAGSVTSSINYMISYE</sequence>
<dbReference type="OrthoDB" id="5957810at2"/>
<keyword evidence="5" id="KW-0812">Transmembrane</keyword>
<keyword evidence="5" id="KW-0472">Membrane</keyword>
<evidence type="ECO:0000256" key="4">
    <source>
        <dbReference type="ARBA" id="ARBA00023263"/>
    </source>
</evidence>
<keyword evidence="7" id="KW-1185">Reference proteome</keyword>
<comment type="similarity">
    <text evidence="2">Belongs to the fimbrial protein family.</text>
</comment>
<dbReference type="Pfam" id="PF16970">
    <property type="entry name" value="FimA"/>
    <property type="match status" value="1"/>
</dbReference>
<comment type="caution">
    <text evidence="6">The sequence shown here is derived from an EMBL/GenBank/DDBJ whole genome shotgun (WGS) entry which is preliminary data.</text>
</comment>
<evidence type="ECO:0000313" key="7">
    <source>
        <dbReference type="Proteomes" id="UP000013117"/>
    </source>
</evidence>